<evidence type="ECO:0000313" key="8">
    <source>
        <dbReference type="Proteomes" id="UP000242972"/>
    </source>
</evidence>
<dbReference type="GO" id="GO:0000917">
    <property type="term" value="P:division septum assembly"/>
    <property type="evidence" value="ECO:0007669"/>
    <property type="project" value="UniProtKB-KW"/>
</dbReference>
<evidence type="ECO:0000256" key="3">
    <source>
        <dbReference type="ARBA" id="ARBA00023306"/>
    </source>
</evidence>
<comment type="function">
    <text evidence="5">Cell division inhibitor that blocks the formation of polar Z ring septums. Rapidly oscillates between the poles of the cell to destabilize FtsZ filaments that have formed before they mature into polar Z rings. Prevents FtsZ polymerization.</text>
</comment>
<dbReference type="AlphaFoldDB" id="A0A2T2XIJ7"/>
<dbReference type="InterPro" id="IPR005526">
    <property type="entry name" value="Septum_form_inhib_MinC_C"/>
</dbReference>
<dbReference type="HAMAP" id="MF_00267">
    <property type="entry name" value="MinC"/>
    <property type="match status" value="1"/>
</dbReference>
<sequence length="227" mass="24763">MEIKGDKRGLRILAHGFTEESDLIEDLRHTLKARAEFLGNAGLFVEVANLPLSAELFQGIAMVFSEFPALNLRGIQSPDPQNGLLTLDQSRTPARLSPQVIRHTIRSGQRVTHQGDLIIVGDVNPGATLMASGDVFVFGWLRGTVYAGQPETSSCSIYAMRFQPSQIKIGTVLALGDSLGEQPEFARVDNGLIVVEPWTDVHLPEAVTSDGRYRKRDSIGLSVTTSH</sequence>
<evidence type="ECO:0000256" key="1">
    <source>
        <dbReference type="ARBA" id="ARBA00022618"/>
    </source>
</evidence>
<dbReference type="Proteomes" id="UP000242972">
    <property type="component" value="Unassembled WGS sequence"/>
</dbReference>
<dbReference type="Gene3D" id="2.160.20.70">
    <property type="match status" value="1"/>
</dbReference>
<gene>
    <name evidence="5" type="primary">minC</name>
    <name evidence="7" type="ORF">C7B46_06115</name>
</gene>
<name>A0A2T2XIJ7_9FIRM</name>
<dbReference type="Pfam" id="PF03775">
    <property type="entry name" value="MinC_C"/>
    <property type="match status" value="1"/>
</dbReference>
<keyword evidence="1 5" id="KW-0132">Cell division</keyword>
<protein>
    <recommendedName>
        <fullName evidence="5">Probable septum site-determining protein MinC</fullName>
    </recommendedName>
</protein>
<dbReference type="SUPFAM" id="SSF63848">
    <property type="entry name" value="Cell-division inhibitor MinC, C-terminal domain"/>
    <property type="match status" value="1"/>
</dbReference>
<keyword evidence="3 5" id="KW-0131">Cell cycle</keyword>
<dbReference type="InterPro" id="IPR013033">
    <property type="entry name" value="MinC"/>
</dbReference>
<evidence type="ECO:0000256" key="4">
    <source>
        <dbReference type="ARBA" id="ARBA00046874"/>
    </source>
</evidence>
<dbReference type="GO" id="GO:0000902">
    <property type="term" value="P:cell morphogenesis"/>
    <property type="evidence" value="ECO:0007669"/>
    <property type="project" value="InterPro"/>
</dbReference>
<comment type="similarity">
    <text evidence="5">Belongs to the MinC family.</text>
</comment>
<dbReference type="InterPro" id="IPR016098">
    <property type="entry name" value="CAP/MinC_C"/>
</dbReference>
<keyword evidence="2 5" id="KW-0717">Septation</keyword>
<comment type="caution">
    <text evidence="7">The sequence shown here is derived from an EMBL/GenBank/DDBJ whole genome shotgun (WGS) entry which is preliminary data.</text>
</comment>
<accession>A0A2T2XIJ7</accession>
<organism evidence="7 8">
    <name type="scientific">Sulfobacillus benefaciens</name>
    <dbReference type="NCBI Taxonomy" id="453960"/>
    <lineage>
        <taxon>Bacteria</taxon>
        <taxon>Bacillati</taxon>
        <taxon>Bacillota</taxon>
        <taxon>Clostridia</taxon>
        <taxon>Eubacteriales</taxon>
        <taxon>Clostridiales Family XVII. Incertae Sedis</taxon>
        <taxon>Sulfobacillus</taxon>
    </lineage>
</organism>
<reference evidence="7 8" key="1">
    <citation type="journal article" date="2014" name="BMC Genomics">
        <title>Comparison of environmental and isolate Sulfobacillus genomes reveals diverse carbon, sulfur, nitrogen, and hydrogen metabolisms.</title>
        <authorList>
            <person name="Justice N.B."/>
            <person name="Norman A."/>
            <person name="Brown C.T."/>
            <person name="Singh A."/>
            <person name="Thomas B.C."/>
            <person name="Banfield J.F."/>
        </authorList>
    </citation>
    <scope>NUCLEOTIDE SEQUENCE [LARGE SCALE GENOMIC DNA]</scope>
    <source>
        <strain evidence="7">AMDSBA4</strain>
    </source>
</reference>
<proteinExistence type="inferred from homology"/>
<comment type="subunit">
    <text evidence="4 5">Interacts with MinD and FtsZ.</text>
</comment>
<evidence type="ECO:0000256" key="2">
    <source>
        <dbReference type="ARBA" id="ARBA00023210"/>
    </source>
</evidence>
<dbReference type="GO" id="GO:1901891">
    <property type="term" value="P:regulation of cell septum assembly"/>
    <property type="evidence" value="ECO:0007669"/>
    <property type="project" value="InterPro"/>
</dbReference>
<feature type="domain" description="Septum formation inhibitor MinC C-terminal" evidence="6">
    <location>
        <begin position="100"/>
        <end position="195"/>
    </location>
</feature>
<dbReference type="EMBL" id="PXYW01000010">
    <property type="protein sequence ID" value="PSR34297.1"/>
    <property type="molecule type" value="Genomic_DNA"/>
</dbReference>
<evidence type="ECO:0000256" key="5">
    <source>
        <dbReference type="HAMAP-Rule" id="MF_00267"/>
    </source>
</evidence>
<dbReference type="PANTHER" id="PTHR34108">
    <property type="entry name" value="SEPTUM SITE-DETERMINING PROTEIN MINC"/>
    <property type="match status" value="1"/>
</dbReference>
<dbReference type="PANTHER" id="PTHR34108:SF1">
    <property type="entry name" value="SEPTUM SITE-DETERMINING PROTEIN MINC"/>
    <property type="match status" value="1"/>
</dbReference>
<evidence type="ECO:0000259" key="6">
    <source>
        <dbReference type="Pfam" id="PF03775"/>
    </source>
</evidence>
<dbReference type="InterPro" id="IPR036145">
    <property type="entry name" value="MinC_C_sf"/>
</dbReference>
<evidence type="ECO:0000313" key="7">
    <source>
        <dbReference type="EMBL" id="PSR34297.1"/>
    </source>
</evidence>